<evidence type="ECO:0000313" key="4">
    <source>
        <dbReference type="EMBL" id="MFD1223507.1"/>
    </source>
</evidence>
<dbReference type="SUPFAM" id="SSF55383">
    <property type="entry name" value="Copper amine oxidase, domain N"/>
    <property type="match status" value="1"/>
</dbReference>
<dbReference type="SUPFAM" id="SSF49464">
    <property type="entry name" value="Carboxypeptidase regulatory domain-like"/>
    <property type="match status" value="1"/>
</dbReference>
<accession>A0ABW3USR7</accession>
<feature type="domain" description="Copper amine oxidase-like N-terminal" evidence="3">
    <location>
        <begin position="249"/>
        <end position="354"/>
    </location>
</feature>
<dbReference type="InterPro" id="IPR012854">
    <property type="entry name" value="Cu_amine_oxidase-like_N"/>
</dbReference>
<reference evidence="5" key="1">
    <citation type="journal article" date="2019" name="Int. J. Syst. Evol. Microbiol.">
        <title>The Global Catalogue of Microorganisms (GCM) 10K type strain sequencing project: providing services to taxonomists for standard genome sequencing and annotation.</title>
        <authorList>
            <consortium name="The Broad Institute Genomics Platform"/>
            <consortium name="The Broad Institute Genome Sequencing Center for Infectious Disease"/>
            <person name="Wu L."/>
            <person name="Ma J."/>
        </authorList>
    </citation>
    <scope>NUCLEOTIDE SEQUENCE [LARGE SCALE GENOMIC DNA]</scope>
    <source>
        <strain evidence="5">CCUG 53270</strain>
    </source>
</reference>
<dbReference type="Gene3D" id="3.30.457.10">
    <property type="entry name" value="Copper amine oxidase-like, N-terminal domain"/>
    <property type="match status" value="1"/>
</dbReference>
<gene>
    <name evidence="4" type="ORF">ACFQ4B_25635</name>
</gene>
<feature type="region of interest" description="Disordered" evidence="1">
    <location>
        <begin position="363"/>
        <end position="403"/>
    </location>
</feature>
<dbReference type="InterPro" id="IPR008969">
    <property type="entry name" value="CarboxyPept-like_regulatory"/>
</dbReference>
<dbReference type="InterPro" id="IPR036582">
    <property type="entry name" value="Mao_N_sf"/>
</dbReference>
<evidence type="ECO:0000256" key="2">
    <source>
        <dbReference type="SAM" id="SignalP"/>
    </source>
</evidence>
<keyword evidence="2" id="KW-0732">Signal</keyword>
<evidence type="ECO:0000259" key="3">
    <source>
        <dbReference type="Pfam" id="PF07833"/>
    </source>
</evidence>
<dbReference type="RefSeq" id="WP_345590843.1">
    <property type="nucleotide sequence ID" value="NZ_BAABJG010000024.1"/>
</dbReference>
<comment type="caution">
    <text evidence="4">The sequence shown here is derived from an EMBL/GenBank/DDBJ whole genome shotgun (WGS) entry which is preliminary data.</text>
</comment>
<feature type="compositionally biased region" description="Pro residues" evidence="1">
    <location>
        <begin position="372"/>
        <end position="400"/>
    </location>
</feature>
<organism evidence="4 5">
    <name type="scientific">Paenibacillus vulneris</name>
    <dbReference type="NCBI Taxonomy" id="1133364"/>
    <lineage>
        <taxon>Bacteria</taxon>
        <taxon>Bacillati</taxon>
        <taxon>Bacillota</taxon>
        <taxon>Bacilli</taxon>
        <taxon>Bacillales</taxon>
        <taxon>Paenibacillaceae</taxon>
        <taxon>Paenibacillus</taxon>
    </lineage>
</organism>
<evidence type="ECO:0000313" key="5">
    <source>
        <dbReference type="Proteomes" id="UP001597180"/>
    </source>
</evidence>
<keyword evidence="5" id="KW-1185">Reference proteome</keyword>
<protein>
    <submittedName>
        <fullName evidence="4">Stalk domain-containing protein</fullName>
    </submittedName>
</protein>
<dbReference type="Pfam" id="PF07833">
    <property type="entry name" value="Cu_amine_oxidN1"/>
    <property type="match status" value="1"/>
</dbReference>
<feature type="signal peptide" evidence="2">
    <location>
        <begin position="1"/>
        <end position="26"/>
    </location>
</feature>
<name>A0ABW3USR7_9BACL</name>
<evidence type="ECO:0000256" key="1">
    <source>
        <dbReference type="SAM" id="MobiDB-lite"/>
    </source>
</evidence>
<dbReference type="Proteomes" id="UP001597180">
    <property type="component" value="Unassembled WGS sequence"/>
</dbReference>
<dbReference type="EMBL" id="JBHTLU010000035">
    <property type="protein sequence ID" value="MFD1223507.1"/>
    <property type="molecule type" value="Genomic_DNA"/>
</dbReference>
<feature type="region of interest" description="Disordered" evidence="1">
    <location>
        <begin position="188"/>
        <end position="235"/>
    </location>
</feature>
<proteinExistence type="predicted"/>
<feature type="chain" id="PRO_5047226692" evidence="2">
    <location>
        <begin position="27"/>
        <end position="627"/>
    </location>
</feature>
<dbReference type="PROSITE" id="PS51257">
    <property type="entry name" value="PROKAR_LIPOPROTEIN"/>
    <property type="match status" value="1"/>
</dbReference>
<sequence>MIRRKQVSVISLLLAGCLAFGGTAGAFGETPPAGVQIKEFSLLDTASDVVGSADFTPEGKKDGHFKLQLKLAQKTVIRSVVLRSTDAYGKDNDQGVWRTNRVTTGWLLGIVQDTTVTTASGTTHESIVVNPGFRKDVKEPVGEFEGDLTFDLYASDNGTIKETQYYVLEIETPQGTVASKPIRFKKPMVSEGTPATVPSPSPSTGPNPTPGPTPAPLPNPVPTTDPTPAPAPVPAPADGSKDIAIQVFFKGTELHFDDAQPIVKDGRTLVPFRLLFETLGFTVKWVEEGAVRKAIGTKDGLSIELTIHSMNAIVNGKAVTLEVPAQIIDGRTMVPLRFVSESSGYRVAFSSSGNVWTVRIEEASPGTDSAPTPTPAPEPEPTPAPVPTPVPEPAPTPTPVPSAGEVEPYVVKGYLLNKQGNPIAGAEINADNQLFYDSSLGAVTDENGYYRIEMPQLPTTWIMSATFSREYNGKEQKFYLRSDVDQPFAGSTGAVRNFTLKDVVGHIEIHPDFWSFDDSLPQFQMNDLEVTLTPVGPLFDGSAGKTITTRADVLPTGGHGVDKIPLGRYKISATWKPEGHAPMPMLLRVTGTSKYIQSPEFDFHNPLGTQSIFLNQLDAKLDNQNGK</sequence>
<feature type="compositionally biased region" description="Pro residues" evidence="1">
    <location>
        <begin position="197"/>
        <end position="235"/>
    </location>
</feature>